<sequence length="178" mass="20354">MLGCLRHKNLVQLQGWYCEDTELVLVSYYLPNGSLSNILHRNSNSTRVLSWKQRLNIVLGVASSLTYLHEECERQIIQRNVQTCNILLDAEFNAKLGDLGLAEVYEHCSNTREATIPAGTMRYLTPEYLYSSIPTEKTDVYSCGVVVLKVETVRRPPGYNGIVVVDWVWDRWKKGETN</sequence>
<proteinExistence type="predicted"/>
<dbReference type="GO" id="GO:0004672">
    <property type="term" value="F:protein kinase activity"/>
    <property type="evidence" value="ECO:0007669"/>
    <property type="project" value="InterPro"/>
</dbReference>
<feature type="non-terminal residue" evidence="4">
    <location>
        <position position="1"/>
    </location>
</feature>
<keyword evidence="4" id="KW-0808">Transferase</keyword>
<reference evidence="4 5" key="1">
    <citation type="journal article" date="2021" name="Hortic Res">
        <title>The domestication of Cucurbita argyrosperma as revealed by the genome of its wild relative.</title>
        <authorList>
            <person name="Barrera-Redondo J."/>
            <person name="Sanchez-de la Vega G."/>
            <person name="Aguirre-Liguori J.A."/>
            <person name="Castellanos-Morales G."/>
            <person name="Gutierrez-Guerrero Y.T."/>
            <person name="Aguirre-Dugua X."/>
            <person name="Aguirre-Planter E."/>
            <person name="Tenaillon M.I."/>
            <person name="Lira-Saade R."/>
            <person name="Eguiarte L.E."/>
        </authorList>
    </citation>
    <scope>NUCLEOTIDE SEQUENCE [LARGE SCALE GENOMIC DNA]</scope>
    <source>
        <strain evidence="4">JBR-2021</strain>
    </source>
</reference>
<accession>A0AAV6MUA8</accession>
<dbReference type="InterPro" id="IPR000719">
    <property type="entry name" value="Prot_kinase_dom"/>
</dbReference>
<comment type="caution">
    <text evidence="4">The sequence shown here is derived from an EMBL/GenBank/DDBJ whole genome shotgun (WGS) entry which is preliminary data.</text>
</comment>
<dbReference type="AlphaFoldDB" id="A0AAV6MUA8"/>
<dbReference type="Proteomes" id="UP000685013">
    <property type="component" value="Chromosome 12"/>
</dbReference>
<dbReference type="GO" id="GO:0005524">
    <property type="term" value="F:ATP binding"/>
    <property type="evidence" value="ECO:0007669"/>
    <property type="project" value="UniProtKB-KW"/>
</dbReference>
<dbReference type="PANTHER" id="PTHR27007">
    <property type="match status" value="1"/>
</dbReference>
<evidence type="ECO:0000256" key="1">
    <source>
        <dbReference type="ARBA" id="ARBA00022741"/>
    </source>
</evidence>
<dbReference type="PROSITE" id="PS50011">
    <property type="entry name" value="PROTEIN_KINASE_DOM"/>
    <property type="match status" value="1"/>
</dbReference>
<organism evidence="4 5">
    <name type="scientific">Cucurbita argyrosperma subsp. sororia</name>
    <dbReference type="NCBI Taxonomy" id="37648"/>
    <lineage>
        <taxon>Eukaryota</taxon>
        <taxon>Viridiplantae</taxon>
        <taxon>Streptophyta</taxon>
        <taxon>Embryophyta</taxon>
        <taxon>Tracheophyta</taxon>
        <taxon>Spermatophyta</taxon>
        <taxon>Magnoliopsida</taxon>
        <taxon>eudicotyledons</taxon>
        <taxon>Gunneridae</taxon>
        <taxon>Pentapetalae</taxon>
        <taxon>rosids</taxon>
        <taxon>fabids</taxon>
        <taxon>Cucurbitales</taxon>
        <taxon>Cucurbitaceae</taxon>
        <taxon>Cucurbiteae</taxon>
        <taxon>Cucurbita</taxon>
    </lineage>
</organism>
<evidence type="ECO:0000313" key="5">
    <source>
        <dbReference type="Proteomes" id="UP000685013"/>
    </source>
</evidence>
<dbReference type="EMBL" id="JAGKQH010000012">
    <property type="protein sequence ID" value="KAG6585973.1"/>
    <property type="molecule type" value="Genomic_DNA"/>
</dbReference>
<dbReference type="InterPro" id="IPR050528">
    <property type="entry name" value="L-type_Lectin-RKs"/>
</dbReference>
<evidence type="ECO:0000259" key="3">
    <source>
        <dbReference type="PROSITE" id="PS50011"/>
    </source>
</evidence>
<keyword evidence="2" id="KW-0067">ATP-binding</keyword>
<keyword evidence="4" id="KW-0418">Kinase</keyword>
<keyword evidence="5" id="KW-1185">Reference proteome</keyword>
<feature type="domain" description="Protein kinase" evidence="3">
    <location>
        <begin position="1"/>
        <end position="178"/>
    </location>
</feature>
<protein>
    <submittedName>
        <fullName evidence="4">L-type lectin-domain containing receptor kinase S.6</fullName>
    </submittedName>
</protein>
<name>A0AAV6MUA8_9ROSI</name>
<evidence type="ECO:0000256" key="2">
    <source>
        <dbReference type="ARBA" id="ARBA00022840"/>
    </source>
</evidence>
<keyword evidence="4" id="KW-0675">Receptor</keyword>
<dbReference type="InterPro" id="IPR001245">
    <property type="entry name" value="Ser-Thr/Tyr_kinase_cat_dom"/>
</dbReference>
<keyword evidence="1" id="KW-0547">Nucleotide-binding</keyword>
<dbReference type="Pfam" id="PF07714">
    <property type="entry name" value="PK_Tyr_Ser-Thr"/>
    <property type="match status" value="1"/>
</dbReference>
<evidence type="ECO:0000313" key="4">
    <source>
        <dbReference type="EMBL" id="KAG6585973.1"/>
    </source>
</evidence>
<gene>
    <name evidence="4" type="primary">LECRKS6</name>
    <name evidence="4" type="ORF">SDJN03_18706</name>
</gene>